<evidence type="ECO:0000256" key="12">
    <source>
        <dbReference type="ARBA" id="ARBA00035727"/>
    </source>
</evidence>
<evidence type="ECO:0000256" key="5">
    <source>
        <dbReference type="ARBA" id="ARBA00022692"/>
    </source>
</evidence>
<dbReference type="InterPro" id="IPR009386">
    <property type="entry name" value="ZapG-like"/>
</dbReference>
<name>A0A1H7LEC1_9GAMM</name>
<evidence type="ECO:0000256" key="9">
    <source>
        <dbReference type="ARBA" id="ARBA00023306"/>
    </source>
</evidence>
<keyword evidence="6" id="KW-0133">Cell shape</keyword>
<evidence type="ECO:0000313" key="14">
    <source>
        <dbReference type="EMBL" id="SEK97304.1"/>
    </source>
</evidence>
<keyword evidence="4" id="KW-0132">Cell division</keyword>
<keyword evidence="9" id="KW-0131">Cell cycle</keyword>
<evidence type="ECO:0000256" key="4">
    <source>
        <dbReference type="ARBA" id="ARBA00022618"/>
    </source>
</evidence>
<comment type="subcellular location">
    <subcellularLocation>
        <location evidence="1">Cell inner membrane</location>
        <topology evidence="1">Single-pass membrane protein</topology>
    </subcellularLocation>
</comment>
<organism evidence="14 15">
    <name type="scientific">Colwellia chukchiensis</name>
    <dbReference type="NCBI Taxonomy" id="641665"/>
    <lineage>
        <taxon>Bacteria</taxon>
        <taxon>Pseudomonadati</taxon>
        <taxon>Pseudomonadota</taxon>
        <taxon>Gammaproteobacteria</taxon>
        <taxon>Alteromonadales</taxon>
        <taxon>Colwelliaceae</taxon>
        <taxon>Colwellia</taxon>
    </lineage>
</organism>
<gene>
    <name evidence="14" type="ORF">SAMN05216262_104138</name>
</gene>
<dbReference type="Pfam" id="PF06295">
    <property type="entry name" value="ZapG-like"/>
    <property type="match status" value="1"/>
</dbReference>
<keyword evidence="15" id="KW-1185">Reference proteome</keyword>
<keyword evidence="2" id="KW-1003">Cell membrane</keyword>
<keyword evidence="5" id="KW-0812">Transmembrane</keyword>
<evidence type="ECO:0000256" key="13">
    <source>
        <dbReference type="SAM" id="MobiDB-lite"/>
    </source>
</evidence>
<dbReference type="PANTHER" id="PTHR39579">
    <property type="entry name" value="INNER MEMBRANE PROTEIN YHCB"/>
    <property type="match status" value="1"/>
</dbReference>
<protein>
    <recommendedName>
        <fullName evidence="11">Z-ring associated protein G</fullName>
    </recommendedName>
    <alternativeName>
        <fullName evidence="12">Cell division protein ZapG</fullName>
    </alternativeName>
</protein>
<evidence type="ECO:0000256" key="10">
    <source>
        <dbReference type="ARBA" id="ARBA00035657"/>
    </source>
</evidence>
<reference evidence="15" key="1">
    <citation type="submission" date="2016-10" db="EMBL/GenBank/DDBJ databases">
        <authorList>
            <person name="Varghese N."/>
            <person name="Submissions S."/>
        </authorList>
    </citation>
    <scope>NUCLEOTIDE SEQUENCE [LARGE SCALE GENOMIC DNA]</scope>
    <source>
        <strain evidence="15">CGMCC 1.9127</strain>
    </source>
</reference>
<evidence type="ECO:0000256" key="2">
    <source>
        <dbReference type="ARBA" id="ARBA00022475"/>
    </source>
</evidence>
<dbReference type="Proteomes" id="UP000199297">
    <property type="component" value="Unassembled WGS sequence"/>
</dbReference>
<accession>A0A1H7LEC1</accession>
<keyword evidence="3" id="KW-0997">Cell inner membrane</keyword>
<evidence type="ECO:0000256" key="8">
    <source>
        <dbReference type="ARBA" id="ARBA00023136"/>
    </source>
</evidence>
<keyword evidence="8" id="KW-0472">Membrane</keyword>
<proteinExistence type="inferred from homology"/>
<comment type="similarity">
    <text evidence="10">Belongs to the ZapG family.</text>
</comment>
<keyword evidence="7" id="KW-1133">Transmembrane helix</keyword>
<evidence type="ECO:0000313" key="15">
    <source>
        <dbReference type="Proteomes" id="UP000199297"/>
    </source>
</evidence>
<dbReference type="GO" id="GO:0005886">
    <property type="term" value="C:plasma membrane"/>
    <property type="evidence" value="ECO:0007669"/>
    <property type="project" value="UniProtKB-SubCell"/>
</dbReference>
<feature type="region of interest" description="Disordered" evidence="13">
    <location>
        <begin position="114"/>
        <end position="154"/>
    </location>
</feature>
<evidence type="ECO:0000256" key="11">
    <source>
        <dbReference type="ARBA" id="ARBA00035703"/>
    </source>
</evidence>
<dbReference type="OrthoDB" id="5766209at2"/>
<dbReference type="RefSeq" id="WP_085284395.1">
    <property type="nucleotide sequence ID" value="NZ_FOBI01000004.1"/>
</dbReference>
<dbReference type="GO" id="GO:0051301">
    <property type="term" value="P:cell division"/>
    <property type="evidence" value="ECO:0007669"/>
    <property type="project" value="UniProtKB-KW"/>
</dbReference>
<evidence type="ECO:0000256" key="1">
    <source>
        <dbReference type="ARBA" id="ARBA00004377"/>
    </source>
</evidence>
<sequence length="154" mass="16762">MNVVLGFGLFILGAVVGYIANKMLSSSAQASQKLAEKASQTESELAQYKLDVAEHLESSAKLLEQMNNTCQTAMAQMAESTQLLQQVTPDNIESMPFFSKETQEQLAQTVNLRHNKTARVNDETATEPPLDYSDAPSGLFDDKKQSVTNAASNS</sequence>
<dbReference type="STRING" id="641665.GCA_002104455_02868"/>
<dbReference type="AlphaFoldDB" id="A0A1H7LEC1"/>
<dbReference type="GO" id="GO:0008360">
    <property type="term" value="P:regulation of cell shape"/>
    <property type="evidence" value="ECO:0007669"/>
    <property type="project" value="UniProtKB-KW"/>
</dbReference>
<evidence type="ECO:0000256" key="6">
    <source>
        <dbReference type="ARBA" id="ARBA00022960"/>
    </source>
</evidence>
<dbReference type="PANTHER" id="PTHR39579:SF1">
    <property type="entry name" value="INNER MEMBRANE PROTEIN YHCB"/>
    <property type="match status" value="1"/>
</dbReference>
<dbReference type="EMBL" id="FOBI01000004">
    <property type="protein sequence ID" value="SEK97304.1"/>
    <property type="molecule type" value="Genomic_DNA"/>
</dbReference>
<evidence type="ECO:0000256" key="3">
    <source>
        <dbReference type="ARBA" id="ARBA00022519"/>
    </source>
</evidence>
<evidence type="ECO:0000256" key="7">
    <source>
        <dbReference type="ARBA" id="ARBA00022989"/>
    </source>
</evidence>